<evidence type="ECO:0000256" key="1">
    <source>
        <dbReference type="ARBA" id="ARBA00004141"/>
    </source>
</evidence>
<evidence type="ECO:0000313" key="7">
    <source>
        <dbReference type="EMBL" id="EDV58958.2"/>
    </source>
</evidence>
<feature type="transmembrane region" description="Helical" evidence="6">
    <location>
        <begin position="127"/>
        <end position="154"/>
    </location>
</feature>
<dbReference type="InterPro" id="IPR001898">
    <property type="entry name" value="SLC13A/DASS"/>
</dbReference>
<feature type="transmembrane region" description="Helical" evidence="6">
    <location>
        <begin position="300"/>
        <end position="320"/>
    </location>
</feature>
<dbReference type="AlphaFoldDB" id="B3N513"/>
<feature type="transmembrane region" description="Helical" evidence="6">
    <location>
        <begin position="201"/>
        <end position="222"/>
    </location>
</feature>
<reference evidence="7 8" key="2">
    <citation type="journal article" date="2008" name="Bioinformatics">
        <title>Assembly reconciliation.</title>
        <authorList>
            <person name="Zimin A.V."/>
            <person name="Smith D.R."/>
            <person name="Sutton G."/>
            <person name="Yorke J.A."/>
        </authorList>
    </citation>
    <scope>NUCLEOTIDE SEQUENCE [LARGE SCALE GENOMIC DNA]</scope>
    <source>
        <strain evidence="7 8">TSC#14021-0224.01</strain>
    </source>
</reference>
<feature type="transmembrane region" description="Helical" evidence="6">
    <location>
        <begin position="503"/>
        <end position="525"/>
    </location>
</feature>
<feature type="transmembrane region" description="Helical" evidence="6">
    <location>
        <begin position="340"/>
        <end position="361"/>
    </location>
</feature>
<dbReference type="PANTHER" id="PTHR10283:SF82">
    <property type="entry name" value="SOLUTE CARRIER FAMILY 13 MEMBER 2"/>
    <property type="match status" value="1"/>
</dbReference>
<feature type="transmembrane region" description="Helical" evidence="6">
    <location>
        <begin position="61"/>
        <end position="85"/>
    </location>
</feature>
<evidence type="ECO:0008006" key="9">
    <source>
        <dbReference type="Google" id="ProtNLM"/>
    </source>
</evidence>
<dbReference type="PANTHER" id="PTHR10283">
    <property type="entry name" value="SOLUTE CARRIER FAMILY 13 MEMBER"/>
    <property type="match status" value="1"/>
</dbReference>
<dbReference type="HOGENOM" id="CLU_005170_9_2_1"/>
<evidence type="ECO:0000256" key="6">
    <source>
        <dbReference type="SAM" id="Phobius"/>
    </source>
</evidence>
<feature type="transmembrane region" description="Helical" evidence="6">
    <location>
        <begin position="97"/>
        <end position="115"/>
    </location>
</feature>
<dbReference type="GO" id="GO:0015137">
    <property type="term" value="F:citrate transmembrane transporter activity"/>
    <property type="evidence" value="ECO:0007669"/>
    <property type="project" value="TreeGrafter"/>
</dbReference>
<dbReference type="eggNOG" id="KOG1281">
    <property type="taxonomic scope" value="Eukaryota"/>
</dbReference>
<reference evidence="7 8" key="1">
    <citation type="journal article" date="2007" name="Nature">
        <title>Evolution of genes and genomes on the Drosophila phylogeny.</title>
        <authorList>
            <consortium name="Drosophila 12 Genomes Consortium"/>
            <person name="Clark A.G."/>
            <person name="Eisen M.B."/>
            <person name="Smith D.R."/>
            <person name="Bergman C.M."/>
            <person name="Oliver B."/>
            <person name="Markow T.A."/>
            <person name="Kaufman T.C."/>
            <person name="Kellis M."/>
            <person name="Gelbart W."/>
            <person name="Iyer V.N."/>
            <person name="Pollard D.A."/>
            <person name="Sackton T.B."/>
            <person name="Larracuente A.M."/>
            <person name="Singh N.D."/>
            <person name="Abad J.P."/>
            <person name="Abt D.N."/>
            <person name="Adryan B."/>
            <person name="Aguade M."/>
            <person name="Akashi H."/>
            <person name="Anderson W.W."/>
            <person name="Aquadro C.F."/>
            <person name="Ardell D.H."/>
            <person name="Arguello R."/>
            <person name="Artieri C.G."/>
            <person name="Barbash D.A."/>
            <person name="Barker D."/>
            <person name="Barsanti P."/>
            <person name="Batterham P."/>
            <person name="Batzoglou S."/>
            <person name="Begun D."/>
            <person name="Bhutkar A."/>
            <person name="Blanco E."/>
            <person name="Bosak S.A."/>
            <person name="Bradley R.K."/>
            <person name="Brand A.D."/>
            <person name="Brent M.R."/>
            <person name="Brooks A.N."/>
            <person name="Brown R.H."/>
            <person name="Butlin R.K."/>
            <person name="Caggese C."/>
            <person name="Calvi B.R."/>
            <person name="Bernardo de Carvalho A."/>
            <person name="Caspi A."/>
            <person name="Castrezana S."/>
            <person name="Celniker S.E."/>
            <person name="Chang J.L."/>
            <person name="Chapple C."/>
            <person name="Chatterji S."/>
            <person name="Chinwalla A."/>
            <person name="Civetta A."/>
            <person name="Clifton S.W."/>
            <person name="Comeron J.M."/>
            <person name="Costello J.C."/>
            <person name="Coyne J.A."/>
            <person name="Daub J."/>
            <person name="David R.G."/>
            <person name="Delcher A.L."/>
            <person name="Delehaunty K."/>
            <person name="Do C.B."/>
            <person name="Ebling H."/>
            <person name="Edwards K."/>
            <person name="Eickbush T."/>
            <person name="Evans J.D."/>
            <person name="Filipski A."/>
            <person name="Findeiss S."/>
            <person name="Freyhult E."/>
            <person name="Fulton L."/>
            <person name="Fulton R."/>
            <person name="Garcia A.C."/>
            <person name="Gardiner A."/>
            <person name="Garfield D.A."/>
            <person name="Garvin B.E."/>
            <person name="Gibson G."/>
            <person name="Gilbert D."/>
            <person name="Gnerre S."/>
            <person name="Godfrey J."/>
            <person name="Good R."/>
            <person name="Gotea V."/>
            <person name="Gravely B."/>
            <person name="Greenberg A.J."/>
            <person name="Griffiths-Jones S."/>
            <person name="Gross S."/>
            <person name="Guigo R."/>
            <person name="Gustafson E.A."/>
            <person name="Haerty W."/>
            <person name="Hahn M.W."/>
            <person name="Halligan D.L."/>
            <person name="Halpern A.L."/>
            <person name="Halter G.M."/>
            <person name="Han M.V."/>
            <person name="Heger A."/>
            <person name="Hillier L."/>
            <person name="Hinrichs A.S."/>
            <person name="Holmes I."/>
            <person name="Hoskins R.A."/>
            <person name="Hubisz M.J."/>
            <person name="Hultmark D."/>
            <person name="Huntley M.A."/>
            <person name="Jaffe D.B."/>
            <person name="Jagadeeshan S."/>
            <person name="Jeck W.R."/>
            <person name="Johnson J."/>
            <person name="Jones C.D."/>
            <person name="Jordan W.C."/>
            <person name="Karpen G.H."/>
            <person name="Kataoka E."/>
            <person name="Keightley P.D."/>
            <person name="Kheradpour P."/>
            <person name="Kirkness E.F."/>
            <person name="Koerich L.B."/>
            <person name="Kristiansen K."/>
            <person name="Kudrna D."/>
            <person name="Kulathinal R.J."/>
            <person name="Kumar S."/>
            <person name="Kwok R."/>
            <person name="Lander E."/>
            <person name="Langley C.H."/>
            <person name="Lapoint R."/>
            <person name="Lazzaro B.P."/>
            <person name="Lee S.J."/>
            <person name="Levesque L."/>
            <person name="Li R."/>
            <person name="Lin C.F."/>
            <person name="Lin M.F."/>
            <person name="Lindblad-Toh K."/>
            <person name="Llopart A."/>
            <person name="Long M."/>
            <person name="Low L."/>
            <person name="Lozovsky E."/>
            <person name="Lu J."/>
            <person name="Luo M."/>
            <person name="Machado C.A."/>
            <person name="Makalowski W."/>
            <person name="Marzo M."/>
            <person name="Matsuda M."/>
            <person name="Matzkin L."/>
            <person name="McAllister B."/>
            <person name="McBride C.S."/>
            <person name="McKernan B."/>
            <person name="McKernan K."/>
            <person name="Mendez-Lago M."/>
            <person name="Minx P."/>
            <person name="Mollenhauer M.U."/>
            <person name="Montooth K."/>
            <person name="Mount S.M."/>
            <person name="Mu X."/>
            <person name="Myers E."/>
            <person name="Negre B."/>
            <person name="Newfeld S."/>
            <person name="Nielsen R."/>
            <person name="Noor M.A."/>
            <person name="O'Grady P."/>
            <person name="Pachter L."/>
            <person name="Papaceit M."/>
            <person name="Parisi M.J."/>
            <person name="Parisi M."/>
            <person name="Parts L."/>
            <person name="Pedersen J.S."/>
            <person name="Pesole G."/>
            <person name="Phillippy A.M."/>
            <person name="Ponting C.P."/>
            <person name="Pop M."/>
            <person name="Porcelli D."/>
            <person name="Powell J.R."/>
            <person name="Prohaska S."/>
            <person name="Pruitt K."/>
            <person name="Puig M."/>
            <person name="Quesneville H."/>
            <person name="Ram K.R."/>
            <person name="Rand D."/>
            <person name="Rasmussen M.D."/>
            <person name="Reed L.K."/>
            <person name="Reenan R."/>
            <person name="Reily A."/>
            <person name="Remington K.A."/>
            <person name="Rieger T.T."/>
            <person name="Ritchie M.G."/>
            <person name="Robin C."/>
            <person name="Rogers Y.H."/>
            <person name="Rohde C."/>
            <person name="Rozas J."/>
            <person name="Rubenfield M.J."/>
            <person name="Ruiz A."/>
            <person name="Russo S."/>
            <person name="Salzberg S.L."/>
            <person name="Sanchez-Gracia A."/>
            <person name="Saranga D.J."/>
            <person name="Sato H."/>
            <person name="Schaeffer S.W."/>
            <person name="Schatz M.C."/>
            <person name="Schlenke T."/>
            <person name="Schwartz R."/>
            <person name="Segarra C."/>
            <person name="Singh R.S."/>
            <person name="Sirot L."/>
            <person name="Sirota M."/>
            <person name="Sisneros N.B."/>
            <person name="Smith C.D."/>
            <person name="Smith T.F."/>
            <person name="Spieth J."/>
            <person name="Stage D.E."/>
            <person name="Stark A."/>
            <person name="Stephan W."/>
            <person name="Strausberg R.L."/>
            <person name="Strempel S."/>
            <person name="Sturgill D."/>
            <person name="Sutton G."/>
            <person name="Sutton G.G."/>
            <person name="Tao W."/>
            <person name="Teichmann S."/>
            <person name="Tobari Y.N."/>
            <person name="Tomimura Y."/>
            <person name="Tsolas J.M."/>
            <person name="Valente V.L."/>
            <person name="Venter E."/>
            <person name="Venter J.C."/>
            <person name="Vicario S."/>
            <person name="Vieira F.G."/>
            <person name="Vilella A.J."/>
            <person name="Villasante A."/>
            <person name="Walenz B."/>
            <person name="Wang J."/>
            <person name="Wasserman M."/>
            <person name="Watts T."/>
            <person name="Wilson D."/>
            <person name="Wilson R.K."/>
            <person name="Wing R.A."/>
            <person name="Wolfner M.F."/>
            <person name="Wong A."/>
            <person name="Wong G.K."/>
            <person name="Wu C.I."/>
            <person name="Wu G."/>
            <person name="Yamamoto D."/>
            <person name="Yang H.P."/>
            <person name="Yang S.P."/>
            <person name="Yorke J.A."/>
            <person name="Yoshida K."/>
            <person name="Zdobnov E."/>
            <person name="Zhang P."/>
            <person name="Zhang Y."/>
            <person name="Zimin A.V."/>
            <person name="Baldwin J."/>
            <person name="Abdouelleil A."/>
            <person name="Abdulkadir J."/>
            <person name="Abebe A."/>
            <person name="Abera B."/>
            <person name="Abreu J."/>
            <person name="Acer S.C."/>
            <person name="Aftuck L."/>
            <person name="Alexander A."/>
            <person name="An P."/>
            <person name="Anderson E."/>
            <person name="Anderson S."/>
            <person name="Arachi H."/>
            <person name="Azer M."/>
            <person name="Bachantsang P."/>
            <person name="Barry A."/>
            <person name="Bayul T."/>
            <person name="Berlin A."/>
            <person name="Bessette D."/>
            <person name="Bloom T."/>
            <person name="Blye J."/>
            <person name="Boguslavskiy L."/>
            <person name="Bonnet C."/>
            <person name="Boukhgalter B."/>
            <person name="Bourzgui I."/>
            <person name="Brown A."/>
            <person name="Cahill P."/>
            <person name="Channer S."/>
            <person name="Cheshatsang Y."/>
            <person name="Chuda L."/>
            <person name="Citroen M."/>
            <person name="Collymore A."/>
            <person name="Cooke P."/>
            <person name="Costello M."/>
            <person name="D'Aco K."/>
            <person name="Daza R."/>
            <person name="De Haan G."/>
            <person name="DeGray S."/>
            <person name="DeMaso C."/>
            <person name="Dhargay N."/>
            <person name="Dooley K."/>
            <person name="Dooley E."/>
            <person name="Doricent M."/>
            <person name="Dorje P."/>
            <person name="Dorjee K."/>
            <person name="Dupes A."/>
            <person name="Elong R."/>
            <person name="Falk J."/>
            <person name="Farina A."/>
            <person name="Faro S."/>
            <person name="Ferguson D."/>
            <person name="Fisher S."/>
            <person name="Foley C.D."/>
            <person name="Franke A."/>
            <person name="Friedrich D."/>
            <person name="Gadbois L."/>
            <person name="Gearin G."/>
            <person name="Gearin C.R."/>
            <person name="Giannoukos G."/>
            <person name="Goode T."/>
            <person name="Graham J."/>
            <person name="Grandbois E."/>
            <person name="Grewal S."/>
            <person name="Gyaltsen K."/>
            <person name="Hafez N."/>
            <person name="Hagos B."/>
            <person name="Hall J."/>
            <person name="Henson C."/>
            <person name="Hollinger A."/>
            <person name="Honan T."/>
            <person name="Huard M.D."/>
            <person name="Hughes L."/>
            <person name="Hurhula B."/>
            <person name="Husby M.E."/>
            <person name="Kamat A."/>
            <person name="Kanga B."/>
            <person name="Kashin S."/>
            <person name="Khazanovich D."/>
            <person name="Kisner P."/>
            <person name="Lance K."/>
            <person name="Lara M."/>
            <person name="Lee W."/>
            <person name="Lennon N."/>
            <person name="Letendre F."/>
            <person name="LeVine R."/>
            <person name="Lipovsky A."/>
            <person name="Liu X."/>
            <person name="Liu J."/>
            <person name="Liu S."/>
            <person name="Lokyitsang T."/>
            <person name="Lokyitsang Y."/>
            <person name="Lubonja R."/>
            <person name="Lui A."/>
            <person name="MacDonald P."/>
            <person name="Magnisalis V."/>
            <person name="Maru K."/>
            <person name="Matthews C."/>
            <person name="McCusker W."/>
            <person name="McDonough S."/>
            <person name="Mehta T."/>
            <person name="Meldrim J."/>
            <person name="Meneus L."/>
            <person name="Mihai O."/>
            <person name="Mihalev A."/>
            <person name="Mihova T."/>
            <person name="Mittelman R."/>
            <person name="Mlenga V."/>
            <person name="Montmayeur A."/>
            <person name="Mulrain L."/>
            <person name="Navidi A."/>
            <person name="Naylor J."/>
            <person name="Negash T."/>
            <person name="Nguyen T."/>
            <person name="Nguyen N."/>
            <person name="Nicol R."/>
            <person name="Norbu C."/>
            <person name="Norbu N."/>
            <person name="Novod N."/>
            <person name="O'Neill B."/>
            <person name="Osman S."/>
            <person name="Markiewicz E."/>
            <person name="Oyono O.L."/>
            <person name="Patti C."/>
            <person name="Phunkhang P."/>
            <person name="Pierre F."/>
            <person name="Priest M."/>
            <person name="Raghuraman S."/>
            <person name="Rege F."/>
            <person name="Reyes R."/>
            <person name="Rise C."/>
            <person name="Rogov P."/>
            <person name="Ross K."/>
            <person name="Ryan E."/>
            <person name="Settipalli S."/>
            <person name="Shea T."/>
            <person name="Sherpa N."/>
            <person name="Shi L."/>
            <person name="Shih D."/>
            <person name="Sparrow T."/>
            <person name="Spaulding J."/>
            <person name="Stalker J."/>
            <person name="Stange-Thomann N."/>
            <person name="Stavropoulos S."/>
            <person name="Stone C."/>
            <person name="Strader C."/>
            <person name="Tesfaye S."/>
            <person name="Thomson T."/>
            <person name="Thoulutsang Y."/>
            <person name="Thoulutsang D."/>
            <person name="Topham K."/>
            <person name="Topping I."/>
            <person name="Tsamla T."/>
            <person name="Vassiliev H."/>
            <person name="Vo A."/>
            <person name="Wangchuk T."/>
            <person name="Wangdi T."/>
            <person name="Weiand M."/>
            <person name="Wilkinson J."/>
            <person name="Wilson A."/>
            <person name="Yadav S."/>
            <person name="Young G."/>
            <person name="Yu Q."/>
            <person name="Zembek L."/>
            <person name="Zhong D."/>
            <person name="Zimmer A."/>
            <person name="Zwirko Z."/>
            <person name="Jaffe D.B."/>
            <person name="Alvarez P."/>
            <person name="Brockman W."/>
            <person name="Butler J."/>
            <person name="Chin C."/>
            <person name="Gnerre S."/>
            <person name="Grabherr M."/>
            <person name="Kleber M."/>
            <person name="Mauceli E."/>
            <person name="MacCallum I."/>
        </authorList>
    </citation>
    <scope>NUCLEOTIDE SEQUENCE [LARGE SCALE GENOMIC DNA]</scope>
    <source>
        <strain evidence="7 8">TSC#14021-0224.01</strain>
    </source>
</reference>
<organism evidence="7 8">
    <name type="scientific">Drosophila erecta</name>
    <name type="common">Fruit fly</name>
    <dbReference type="NCBI Taxonomy" id="7220"/>
    <lineage>
        <taxon>Eukaryota</taxon>
        <taxon>Metazoa</taxon>
        <taxon>Ecdysozoa</taxon>
        <taxon>Arthropoda</taxon>
        <taxon>Hexapoda</taxon>
        <taxon>Insecta</taxon>
        <taxon>Pterygota</taxon>
        <taxon>Neoptera</taxon>
        <taxon>Endopterygota</taxon>
        <taxon>Diptera</taxon>
        <taxon>Brachycera</taxon>
        <taxon>Muscomorpha</taxon>
        <taxon>Ephydroidea</taxon>
        <taxon>Drosophilidae</taxon>
        <taxon>Drosophila</taxon>
        <taxon>Sophophora</taxon>
    </lineage>
</organism>
<evidence type="ECO:0000256" key="2">
    <source>
        <dbReference type="ARBA" id="ARBA00006772"/>
    </source>
</evidence>
<keyword evidence="8" id="KW-1185">Reference proteome</keyword>
<comment type="similarity">
    <text evidence="2">Belongs to the SLC13A/DASS transporter (TC 2.A.47) family. NADC subfamily.</text>
</comment>
<protein>
    <recommendedName>
        <fullName evidence="9">Citrate transporter-like domain-containing protein</fullName>
    </recommendedName>
</protein>
<name>B3N513_DROER</name>
<dbReference type="OrthoDB" id="7860769at2759"/>
<dbReference type="GO" id="GO:0005886">
    <property type="term" value="C:plasma membrane"/>
    <property type="evidence" value="ECO:0007669"/>
    <property type="project" value="TreeGrafter"/>
</dbReference>
<sequence>MAAQDYKPGDIPLEEQDDRRLFCKYHYKGVLLLFLPILLAPILIGTPVLICRFIYLTLCLYLIYILNLMAKGAAAFIYMVFIPVAGIASSKQVSVSYYTDLIFFVYAAIFMGIMMDSSRLSERFAFMVISIVGGSLKSLQLFLTVVVFILAALVNPTISAAFWMKVSQAVLAEYENAGLIKLNTEEKPYEVGSKPYPTRPVIGIFLTCCYTASLASSVSPMVNPNGVISDSYSGSLTVTEIALVMAGPALLTLVLMVFWLQLLFLGLLGGRVKRDLAEFDGARGGFKQTAADRKQALGPWTIYPILGILLILVLFLLVATRKPHIFEGWDSLNHKTDSGLSVPGIGIAILFFAIPANYLFCRYYVCRQPEKEGTANSLLGWKAVNNNTPWAEIFMLGAAFSCTYCAKACGFNDYMVDLLTSDDASGKELNMMNFICGAVFGTAMTTLSPATTLSKVALPTIIKGGTSFSLPFATALHNQFLLPVSSPGNTIVAGWGNIRPYQFLLAGSVLALFMFLTIAGFTALFSNTVL</sequence>
<proteinExistence type="inferred from homology"/>
<keyword evidence="4 6" id="KW-1133">Transmembrane helix</keyword>
<evidence type="ECO:0000256" key="3">
    <source>
        <dbReference type="ARBA" id="ARBA00022692"/>
    </source>
</evidence>
<accession>B3N513</accession>
<dbReference type="Proteomes" id="UP000008711">
    <property type="component" value="Unassembled WGS sequence"/>
</dbReference>
<feature type="transmembrane region" description="Helical" evidence="6">
    <location>
        <begin position="29"/>
        <end position="55"/>
    </location>
</feature>
<gene>
    <name evidence="7" type="primary">Dere\GG10343</name>
    <name evidence="7" type="synonym">dere_GLEANR_10277</name>
    <name evidence="7" type="synonym">GG10343</name>
    <name evidence="7" type="ORF">Dere_GG10343</name>
</gene>
<keyword evidence="5 6" id="KW-0472">Membrane</keyword>
<comment type="subcellular location">
    <subcellularLocation>
        <location evidence="1">Membrane</location>
        <topology evidence="1">Multi-pass membrane protein</topology>
    </subcellularLocation>
</comment>
<evidence type="ECO:0000313" key="8">
    <source>
        <dbReference type="Proteomes" id="UP000008711"/>
    </source>
</evidence>
<feature type="transmembrane region" description="Helical" evidence="6">
    <location>
        <begin position="242"/>
        <end position="268"/>
    </location>
</feature>
<dbReference type="GO" id="GO:0015141">
    <property type="term" value="F:succinate transmembrane transporter activity"/>
    <property type="evidence" value="ECO:0007669"/>
    <property type="project" value="TreeGrafter"/>
</dbReference>
<dbReference type="EMBL" id="CH954177">
    <property type="protein sequence ID" value="EDV58958.2"/>
    <property type="molecule type" value="Genomic_DNA"/>
</dbReference>
<evidence type="ECO:0000256" key="4">
    <source>
        <dbReference type="ARBA" id="ARBA00022989"/>
    </source>
</evidence>
<keyword evidence="3 6" id="KW-0812">Transmembrane</keyword>
<dbReference type="Pfam" id="PF00939">
    <property type="entry name" value="Na_sulph_symp"/>
    <property type="match status" value="1"/>
</dbReference>
<evidence type="ECO:0000256" key="5">
    <source>
        <dbReference type="ARBA" id="ARBA00023136"/>
    </source>
</evidence>